<accession>A0AAZ1XED9</accession>
<reference evidence="2" key="3">
    <citation type="submission" date="2025-09" db="UniProtKB">
        <authorList>
            <consortium name="Ensembl"/>
        </authorList>
    </citation>
    <scope>IDENTIFICATION</scope>
</reference>
<gene>
    <name evidence="2" type="primary">LOC120439193</name>
</gene>
<reference evidence="2" key="2">
    <citation type="submission" date="2025-08" db="UniProtKB">
        <authorList>
            <consortium name="Ensembl"/>
        </authorList>
    </citation>
    <scope>IDENTIFICATION</scope>
</reference>
<dbReference type="Pfam" id="PF04749">
    <property type="entry name" value="PLAC8"/>
    <property type="match status" value="1"/>
</dbReference>
<evidence type="ECO:0008006" key="4">
    <source>
        <dbReference type="Google" id="ProtNLM"/>
    </source>
</evidence>
<dbReference type="InterPro" id="IPR006461">
    <property type="entry name" value="PLAC_motif_containing"/>
</dbReference>
<dbReference type="Ensembl" id="ENSOABT00000080708.1">
    <property type="protein sequence ID" value="ENSOABP00000065992.1"/>
    <property type="gene ID" value="ENSOABG00000032218.1"/>
</dbReference>
<comment type="similarity">
    <text evidence="1">Belongs to the cornifelin family.</text>
</comment>
<proteinExistence type="inferred from homology"/>
<name>A0AAZ1XED9_OREAU</name>
<dbReference type="Proteomes" id="UP000472276">
    <property type="component" value="Unassembled WGS sequence"/>
</dbReference>
<reference evidence="3" key="1">
    <citation type="submission" date="2020-03" db="EMBL/GenBank/DDBJ databases">
        <title>Evolution of repeat sequences and sex chromosomes of tilapia species revealed by chromosome-level genomes.</title>
        <authorList>
            <person name="Xu L."/>
            <person name="Tao W."/>
            <person name="Wang D."/>
            <person name="Zhou Q."/>
        </authorList>
    </citation>
    <scope>NUCLEOTIDE SEQUENCE [LARGE SCALE GENOMIC DNA]</scope>
    <source>
        <strain evidence="3">Israel</strain>
    </source>
</reference>
<sequence length="155" mass="17381">MWNCVSPFRGVSFSGKRLPIHHHTSHNMAVTYQQPTHLVTATSSQSVGQWSTGLCDCCADVGTCCFSLLCFPCMQCDTANKHGWCCCMPALDGLCCCLVSCFLRKSIRERYNIQGSCCDDCCKILWCYQCVWCQMHREVKIRANLQPTTANMVAT</sequence>
<dbReference type="NCBIfam" id="TIGR01571">
    <property type="entry name" value="A_thal_Cys_rich"/>
    <property type="match status" value="1"/>
</dbReference>
<dbReference type="PANTHER" id="PTHR15907">
    <property type="entry name" value="DUF614 FAMILY PROTEIN-RELATED"/>
    <property type="match status" value="1"/>
</dbReference>
<evidence type="ECO:0000256" key="1">
    <source>
        <dbReference type="ARBA" id="ARBA00009024"/>
    </source>
</evidence>
<keyword evidence="3" id="KW-1185">Reference proteome</keyword>
<dbReference type="AlphaFoldDB" id="A0AAZ1XED9"/>
<evidence type="ECO:0000313" key="2">
    <source>
        <dbReference type="Ensembl" id="ENSOABP00000065992.1"/>
    </source>
</evidence>
<protein>
    <recommendedName>
        <fullName evidence="4">Plac8 onzin related protein 1</fullName>
    </recommendedName>
</protein>
<organism evidence="2 3">
    <name type="scientific">Oreochromis aureus</name>
    <name type="common">Israeli tilapia</name>
    <name type="synonym">Chromis aureus</name>
    <dbReference type="NCBI Taxonomy" id="47969"/>
    <lineage>
        <taxon>Eukaryota</taxon>
        <taxon>Metazoa</taxon>
        <taxon>Chordata</taxon>
        <taxon>Craniata</taxon>
        <taxon>Vertebrata</taxon>
        <taxon>Euteleostomi</taxon>
        <taxon>Actinopterygii</taxon>
        <taxon>Neopterygii</taxon>
        <taxon>Teleostei</taxon>
        <taxon>Neoteleostei</taxon>
        <taxon>Acanthomorphata</taxon>
        <taxon>Ovalentaria</taxon>
        <taxon>Cichlomorphae</taxon>
        <taxon>Cichliformes</taxon>
        <taxon>Cichlidae</taxon>
        <taxon>African cichlids</taxon>
        <taxon>Pseudocrenilabrinae</taxon>
        <taxon>Oreochromini</taxon>
        <taxon>Oreochromis</taxon>
    </lineage>
</organism>
<evidence type="ECO:0000313" key="3">
    <source>
        <dbReference type="Proteomes" id="UP000472276"/>
    </source>
</evidence>